<accession>A0A0F4GS82</accession>
<name>A0A0F4GS82_9PEZI</name>
<dbReference type="EMBL" id="LAFY01000369">
    <property type="protein sequence ID" value="KJX99040.1"/>
    <property type="molecule type" value="Genomic_DNA"/>
</dbReference>
<dbReference type="OrthoDB" id="2192830at2759"/>
<comment type="caution">
    <text evidence="3">The sequence shown here is derived from an EMBL/GenBank/DDBJ whole genome shotgun (WGS) entry which is preliminary data.</text>
</comment>
<feature type="region of interest" description="Disordered" evidence="1">
    <location>
        <begin position="124"/>
        <end position="233"/>
    </location>
</feature>
<dbReference type="Gene3D" id="3.10.350.10">
    <property type="entry name" value="LysM domain"/>
    <property type="match status" value="1"/>
</dbReference>
<dbReference type="SUPFAM" id="SSF54106">
    <property type="entry name" value="LysM domain"/>
    <property type="match status" value="1"/>
</dbReference>
<dbReference type="AlphaFoldDB" id="A0A0F4GS82"/>
<evidence type="ECO:0000259" key="2">
    <source>
        <dbReference type="PROSITE" id="PS51782"/>
    </source>
</evidence>
<protein>
    <submittedName>
        <fullName evidence="3">LysM domain protein</fullName>
    </submittedName>
</protein>
<proteinExistence type="predicted"/>
<evidence type="ECO:0000256" key="1">
    <source>
        <dbReference type="SAM" id="MobiDB-lite"/>
    </source>
</evidence>
<feature type="compositionally biased region" description="Basic residues" evidence="1">
    <location>
        <begin position="137"/>
        <end position="149"/>
    </location>
</feature>
<feature type="compositionally biased region" description="Polar residues" evidence="1">
    <location>
        <begin position="308"/>
        <end position="325"/>
    </location>
</feature>
<feature type="region of interest" description="Disordered" evidence="1">
    <location>
        <begin position="551"/>
        <end position="640"/>
    </location>
</feature>
<dbReference type="InterPro" id="IPR036779">
    <property type="entry name" value="LysM_dom_sf"/>
</dbReference>
<evidence type="ECO:0000313" key="3">
    <source>
        <dbReference type="EMBL" id="KJX99040.1"/>
    </source>
</evidence>
<feature type="compositionally biased region" description="Polar residues" evidence="1">
    <location>
        <begin position="150"/>
        <end position="178"/>
    </location>
</feature>
<gene>
    <name evidence="3" type="ORF">TI39_contig377g00010</name>
</gene>
<feature type="compositionally biased region" description="Low complexity" evidence="1">
    <location>
        <begin position="124"/>
        <end position="134"/>
    </location>
</feature>
<feature type="compositionally biased region" description="Polar residues" evidence="1">
    <location>
        <begin position="392"/>
        <end position="420"/>
    </location>
</feature>
<dbReference type="PROSITE" id="PS51782">
    <property type="entry name" value="LYSM"/>
    <property type="match status" value="1"/>
</dbReference>
<dbReference type="Proteomes" id="UP000033647">
    <property type="component" value="Unassembled WGS sequence"/>
</dbReference>
<dbReference type="STRING" id="1047168.A0A0F4GS82"/>
<feature type="region of interest" description="Disordered" evidence="1">
    <location>
        <begin position="1"/>
        <end position="112"/>
    </location>
</feature>
<feature type="region of interest" description="Disordered" evidence="1">
    <location>
        <begin position="308"/>
        <end position="354"/>
    </location>
</feature>
<keyword evidence="4" id="KW-1185">Reference proteome</keyword>
<feature type="compositionally biased region" description="Polar residues" evidence="1">
    <location>
        <begin position="68"/>
        <end position="86"/>
    </location>
</feature>
<sequence length="640" mass="67554">MSSSNARTSSAHASSSSLRPRGKRLISGLDEGDETGFDPDHSNLTRIASPLPSPYGSRPASPIPSAHPQRSGTGTPRQYGLGSTRSPGKRGGAGSQRTTRDSPPSLAGLWGSSWSTLQGLASDLLGSDLGTTDTTNRHRSRRSHGKLHSVRSQSTNPQSSSWGPSAPTSHPQSSSIGSGTREEQAAALRAQKRMDMLTRQESSYATTDAMGKFKRRLSDDRNSASAPPGGEEDREALVYVHHVTKNDTLAGITIRYNISANALRKANRMWPNDTVQTRPTLILPVDACGVKGKPTSDGLDLLGAESESLSSMQAEEVPTPTQAQPNPGLLTTGRDRSQSTSSHSHAGSSVDTEAKWHHDSWVLLPGNTKPTEIARLPRRALGYFPPARRKSNAWSDAETPSTSLDLNRNTSLDLNRNTSDAGHPPPSPSRQDRPHHARRPSNANNGYFPSYLSGPGGVGTMSQSVRCPGPAQDSLNKIFAKHLPDVAPPRNQQSLYHPEIPLYTDEPTPLTSGSHTPAYPHGGGGTGGMHMNLENVGGAIESWVRRLATKSVTTPSAERRAARASVGTPGKGAGGVGDLIEMTDEFEIGGEDDDLDELGRGRQGSVGVDGKAGGGSSGASYFDGAPAVSRGRGGKSGKAD</sequence>
<organism evidence="3 4">
    <name type="scientific">Zymoseptoria brevis</name>
    <dbReference type="NCBI Taxonomy" id="1047168"/>
    <lineage>
        <taxon>Eukaryota</taxon>
        <taxon>Fungi</taxon>
        <taxon>Dikarya</taxon>
        <taxon>Ascomycota</taxon>
        <taxon>Pezizomycotina</taxon>
        <taxon>Dothideomycetes</taxon>
        <taxon>Dothideomycetidae</taxon>
        <taxon>Mycosphaerellales</taxon>
        <taxon>Mycosphaerellaceae</taxon>
        <taxon>Zymoseptoria</taxon>
    </lineage>
</organism>
<feature type="compositionally biased region" description="Low complexity" evidence="1">
    <location>
        <begin position="338"/>
        <end position="349"/>
    </location>
</feature>
<dbReference type="Pfam" id="PF01476">
    <property type="entry name" value="LysM"/>
    <property type="match status" value="1"/>
</dbReference>
<feature type="region of interest" description="Disordered" evidence="1">
    <location>
        <begin position="389"/>
        <end position="467"/>
    </location>
</feature>
<dbReference type="SMART" id="SM00257">
    <property type="entry name" value="LysM"/>
    <property type="match status" value="1"/>
</dbReference>
<evidence type="ECO:0000313" key="4">
    <source>
        <dbReference type="Proteomes" id="UP000033647"/>
    </source>
</evidence>
<feature type="compositionally biased region" description="Acidic residues" evidence="1">
    <location>
        <begin position="581"/>
        <end position="596"/>
    </location>
</feature>
<reference evidence="3 4" key="1">
    <citation type="submission" date="2015-03" db="EMBL/GenBank/DDBJ databases">
        <title>RNA-seq based gene annotation and comparative genomics of four Zymoseptoria species reveal species-specific pathogenicity related genes and transposable element activity.</title>
        <authorList>
            <person name="Grandaubert J."/>
            <person name="Bhattacharyya A."/>
            <person name="Stukenbrock E.H."/>
        </authorList>
    </citation>
    <scope>NUCLEOTIDE SEQUENCE [LARGE SCALE GENOMIC DNA]</scope>
    <source>
        <strain evidence="3 4">Zb18110</strain>
    </source>
</reference>
<dbReference type="CDD" id="cd00118">
    <property type="entry name" value="LysM"/>
    <property type="match status" value="1"/>
</dbReference>
<feature type="compositionally biased region" description="Low complexity" evidence="1">
    <location>
        <begin position="1"/>
        <end position="17"/>
    </location>
</feature>
<dbReference type="InterPro" id="IPR018392">
    <property type="entry name" value="LysM"/>
</dbReference>
<feature type="domain" description="LysM" evidence="2">
    <location>
        <begin position="239"/>
        <end position="283"/>
    </location>
</feature>